<proteinExistence type="inferred from homology"/>
<dbReference type="SUPFAM" id="SSF46894">
    <property type="entry name" value="C-terminal effector domain of the bipartite response regulators"/>
    <property type="match status" value="1"/>
</dbReference>
<gene>
    <name evidence="5" type="ORF">ACFOUW_08955</name>
</gene>
<dbReference type="PROSITE" id="PS51755">
    <property type="entry name" value="OMPR_PHOB"/>
    <property type="match status" value="1"/>
</dbReference>
<accession>A0ABV7Y860</accession>
<comment type="similarity">
    <text evidence="1">Belongs to the AfsR/DnrI/RedD regulatory family.</text>
</comment>
<feature type="DNA-binding region" description="OmpR/PhoB-type" evidence="3">
    <location>
        <begin position="1"/>
        <end position="96"/>
    </location>
</feature>
<keyword evidence="2 3" id="KW-0238">DNA-binding</keyword>
<dbReference type="RefSeq" id="WP_205117198.1">
    <property type="nucleotide sequence ID" value="NZ_JAFBCM010000001.1"/>
</dbReference>
<dbReference type="SMART" id="SM01043">
    <property type="entry name" value="BTAD"/>
    <property type="match status" value="1"/>
</dbReference>
<dbReference type="PANTHER" id="PTHR47691:SF3">
    <property type="entry name" value="HTH-TYPE TRANSCRIPTIONAL REGULATOR RV0890C-RELATED"/>
    <property type="match status" value="1"/>
</dbReference>
<organism evidence="5 6">
    <name type="scientific">Tenggerimyces flavus</name>
    <dbReference type="NCBI Taxonomy" id="1708749"/>
    <lineage>
        <taxon>Bacteria</taxon>
        <taxon>Bacillati</taxon>
        <taxon>Actinomycetota</taxon>
        <taxon>Actinomycetes</taxon>
        <taxon>Propionibacteriales</taxon>
        <taxon>Nocardioidaceae</taxon>
        <taxon>Tenggerimyces</taxon>
    </lineage>
</organism>
<dbReference type="InterPro" id="IPR001867">
    <property type="entry name" value="OmpR/PhoB-type_DNA-bd"/>
</dbReference>
<dbReference type="InterPro" id="IPR036388">
    <property type="entry name" value="WH-like_DNA-bd_sf"/>
</dbReference>
<dbReference type="PANTHER" id="PTHR47691">
    <property type="entry name" value="REGULATOR-RELATED"/>
    <property type="match status" value="1"/>
</dbReference>
<dbReference type="SMART" id="SM00862">
    <property type="entry name" value="Trans_reg_C"/>
    <property type="match status" value="1"/>
</dbReference>
<evidence type="ECO:0000313" key="6">
    <source>
        <dbReference type="Proteomes" id="UP001595699"/>
    </source>
</evidence>
<protein>
    <submittedName>
        <fullName evidence="5">BTAD domain-containing putative transcriptional regulator</fullName>
    </submittedName>
</protein>
<dbReference type="InterPro" id="IPR011990">
    <property type="entry name" value="TPR-like_helical_dom_sf"/>
</dbReference>
<dbReference type="InterPro" id="IPR049945">
    <property type="entry name" value="AAA_22"/>
</dbReference>
<dbReference type="Pfam" id="PF03704">
    <property type="entry name" value="BTAD"/>
    <property type="match status" value="1"/>
</dbReference>
<reference evidence="6" key="1">
    <citation type="journal article" date="2019" name="Int. J. Syst. Evol. Microbiol.">
        <title>The Global Catalogue of Microorganisms (GCM) 10K type strain sequencing project: providing services to taxonomists for standard genome sequencing and annotation.</title>
        <authorList>
            <consortium name="The Broad Institute Genomics Platform"/>
            <consortium name="The Broad Institute Genome Sequencing Center for Infectious Disease"/>
            <person name="Wu L."/>
            <person name="Ma J."/>
        </authorList>
    </citation>
    <scope>NUCLEOTIDE SEQUENCE [LARGE SCALE GENOMIC DNA]</scope>
    <source>
        <strain evidence="6">CGMCC 4.7241</strain>
    </source>
</reference>
<evidence type="ECO:0000259" key="4">
    <source>
        <dbReference type="PROSITE" id="PS51755"/>
    </source>
</evidence>
<evidence type="ECO:0000256" key="1">
    <source>
        <dbReference type="ARBA" id="ARBA00005820"/>
    </source>
</evidence>
<dbReference type="SUPFAM" id="SSF48452">
    <property type="entry name" value="TPR-like"/>
    <property type="match status" value="2"/>
</dbReference>
<evidence type="ECO:0000256" key="2">
    <source>
        <dbReference type="ARBA" id="ARBA00023125"/>
    </source>
</evidence>
<dbReference type="EMBL" id="JBHRZH010000006">
    <property type="protein sequence ID" value="MFC3760968.1"/>
    <property type="molecule type" value="Genomic_DNA"/>
</dbReference>
<name>A0ABV7Y860_9ACTN</name>
<dbReference type="InterPro" id="IPR005158">
    <property type="entry name" value="BTAD"/>
</dbReference>
<dbReference type="Gene3D" id="1.10.10.10">
    <property type="entry name" value="Winged helix-like DNA-binding domain superfamily/Winged helix DNA-binding domain"/>
    <property type="match status" value="1"/>
</dbReference>
<sequence>MRFGVLGPLAAWTADGTPVRVPELKVRALLGDLLAHEGRPAPADRLAFDLWGDEPPGNPTNTLQTKVSQLRRALEDAEPGGRKLVAYESPGYRLLVEPDAVDAFRFRALVKAGQLDEALALWRGNALEDFRDEPWAQLFVARLNEERLLAYEALAGTLTAAELGELVAKHPLRERLRAAYVRALYTAGRQTEALDSLRDLRERLADELGIDPGPELVELQQAILRHELAPQRTNLPVPATDLIGRAEAVTEVRHLLDTSRLVTLTGTGGVGKTRLALEVARGVDNAWLVALTTLDRDATPAEVAALVLTALDIRDESDEPVRALVAAVRTRQTLLVLDNCEHIVDAVAEVVDALLAAAQDVRLLATSQEPLGVAGEYVWTVPPLADDSAAELFAARARAAGHDAPLDPAEIAAICQRLDGIPLALELAATRVRALGTNELARRLDDRFRVLATGRRGAPERHQTLRATIDWSWQLLSEPERTVLRRLAVPADGCTLEAAEAICGDFDALTRLVDRSLVVASGGRYRLLESIAAYAQERLAEAGEVDATRERQHAYYLDLAVRAESHLRGPDQQDWLGRLDAEAANFRSALDHRPAPRLVNALAWYWILRGRLREAVRAFDLALTSAPDPEALTWRAGILLLMGAPVDLATLEPGAPARARLFLGFACSDVLDLATGEQIVTDAIADLRASGDEWGVAAGLGTRAKQAYARGDLDLLASSAQESHRLFVELGDRWGQLQAIEWLGALADLAGDYAEATRLHENGVRMAEQLGSWPQVADHLTWRGRIAMLQGDFGAARSLLDRAHRLATEQSYGPGLNFVVLEQGLLARRVGDLDEAERLLGSMLADGQLHPTPLATIYDELGIVAVQREAYERAATLHGCAAATRESVGALLAAGERVDVERAMAATKSILGAHRFASAYDRGRNLHAGEAFALVGESPQRTSM</sequence>
<comment type="caution">
    <text evidence="5">The sequence shown here is derived from an EMBL/GenBank/DDBJ whole genome shotgun (WGS) entry which is preliminary data.</text>
</comment>
<dbReference type="Proteomes" id="UP001595699">
    <property type="component" value="Unassembled WGS sequence"/>
</dbReference>
<dbReference type="CDD" id="cd15831">
    <property type="entry name" value="BTAD"/>
    <property type="match status" value="1"/>
</dbReference>
<dbReference type="InterPro" id="IPR027417">
    <property type="entry name" value="P-loop_NTPase"/>
</dbReference>
<keyword evidence="6" id="KW-1185">Reference proteome</keyword>
<dbReference type="Gene3D" id="1.25.40.10">
    <property type="entry name" value="Tetratricopeptide repeat domain"/>
    <property type="match status" value="2"/>
</dbReference>
<dbReference type="PRINTS" id="PR00364">
    <property type="entry name" value="DISEASERSIST"/>
</dbReference>
<dbReference type="InterPro" id="IPR016032">
    <property type="entry name" value="Sig_transdc_resp-reg_C-effctor"/>
</dbReference>
<dbReference type="Pfam" id="PF13401">
    <property type="entry name" value="AAA_22"/>
    <property type="match status" value="1"/>
</dbReference>
<evidence type="ECO:0000256" key="3">
    <source>
        <dbReference type="PROSITE-ProRule" id="PRU01091"/>
    </source>
</evidence>
<feature type="domain" description="OmpR/PhoB-type" evidence="4">
    <location>
        <begin position="1"/>
        <end position="96"/>
    </location>
</feature>
<dbReference type="SUPFAM" id="SSF52540">
    <property type="entry name" value="P-loop containing nucleoside triphosphate hydrolases"/>
    <property type="match status" value="1"/>
</dbReference>
<dbReference type="Pfam" id="PF00486">
    <property type="entry name" value="Trans_reg_C"/>
    <property type="match status" value="1"/>
</dbReference>
<evidence type="ECO:0000313" key="5">
    <source>
        <dbReference type="EMBL" id="MFC3760968.1"/>
    </source>
</evidence>